<dbReference type="PANTHER" id="PTHR43591">
    <property type="entry name" value="METHYLTRANSFERASE"/>
    <property type="match status" value="1"/>
</dbReference>
<organism evidence="2 3">
    <name type="scientific">Micromonospora peucetia</name>
    <dbReference type="NCBI Taxonomy" id="47871"/>
    <lineage>
        <taxon>Bacteria</taxon>
        <taxon>Bacillati</taxon>
        <taxon>Actinomycetota</taxon>
        <taxon>Actinomycetes</taxon>
        <taxon>Micromonosporales</taxon>
        <taxon>Micromonosporaceae</taxon>
        <taxon>Micromonospora</taxon>
    </lineage>
</organism>
<dbReference type="RefSeq" id="WP_091630242.1">
    <property type="nucleotide sequence ID" value="NZ_FMIC01000002.1"/>
</dbReference>
<protein>
    <submittedName>
        <fullName evidence="2">Ubiquinone/menaquinone biosynthesis C-methylase UbiE</fullName>
    </submittedName>
</protein>
<dbReference type="Gene3D" id="3.40.50.150">
    <property type="entry name" value="Vaccinia Virus protein VP39"/>
    <property type="match status" value="1"/>
</dbReference>
<gene>
    <name evidence="2" type="ORF">GA0070608_4230</name>
</gene>
<feature type="domain" description="Methyltransferase" evidence="1">
    <location>
        <begin position="348"/>
        <end position="440"/>
    </location>
</feature>
<dbReference type="GO" id="GO:0008168">
    <property type="term" value="F:methyltransferase activity"/>
    <property type="evidence" value="ECO:0007669"/>
    <property type="project" value="UniProtKB-KW"/>
</dbReference>
<dbReference type="EMBL" id="FMIC01000002">
    <property type="protein sequence ID" value="SCL70099.1"/>
    <property type="molecule type" value="Genomic_DNA"/>
</dbReference>
<dbReference type="STRING" id="47871.GA0070608_4230"/>
<evidence type="ECO:0000313" key="3">
    <source>
        <dbReference type="Proteomes" id="UP000199343"/>
    </source>
</evidence>
<dbReference type="AlphaFoldDB" id="A0A1C6VUR3"/>
<accession>A0A1C6VUR3</accession>
<dbReference type="InterPro" id="IPR029063">
    <property type="entry name" value="SAM-dependent_MTases_sf"/>
</dbReference>
<evidence type="ECO:0000313" key="2">
    <source>
        <dbReference type="EMBL" id="SCL70099.1"/>
    </source>
</evidence>
<dbReference type="SUPFAM" id="SSF53335">
    <property type="entry name" value="S-adenosyl-L-methionine-dependent methyltransferases"/>
    <property type="match status" value="1"/>
</dbReference>
<dbReference type="OrthoDB" id="3676796at2"/>
<proteinExistence type="predicted"/>
<evidence type="ECO:0000259" key="1">
    <source>
        <dbReference type="Pfam" id="PF13649"/>
    </source>
</evidence>
<keyword evidence="2" id="KW-0489">Methyltransferase</keyword>
<dbReference type="CDD" id="cd02440">
    <property type="entry name" value="AdoMet_MTases"/>
    <property type="match status" value="1"/>
</dbReference>
<sequence length="513" mass="56230">MAGSDTNPVATLVDSFVAAPSGELEEAYQRLVAALWRPGDSTELALPAVPHLVACLDQVDELRQGHLSILLGLLAEAENPAAGGKLKSAVRAGLDRYLELWRRAPKGLGLSHGLQYLVAHFPDDRHRVLAVADELGLEFDDRARLDRALLPFDPNDPEPDIGRVFPYPAAWEMEESERAHDRAHIKTLNAEQIEAQWHKDTSSVLAFTGAKAYWAVLNGAPTPIEPDSLAPRYPDPPEADIEIFRRHEAVFRCPQCGGGLAFESGFARCAGCAEKYPIMQGMLYFTAPDGDAGLQSQLLKIPTMSHFIEAKARPNFKRLCGFTWDGPVSADFEAKRIAELVRPAEGPVLDLCAGPGGFTMALAQAVGHQRVIALDMLPTMLASMRDRLPEVPAVVTNARNLPFGDDTLGAVMCWNGPHAMLYEDTAPVFAEIARCLKPGGTFTTYSFRNSEDPIYRHFVASIHLPQAEHGLEMYDLDEFKGWLEQAGLVVREESSIGLAFFINAEKRAPGERA</sequence>
<dbReference type="Proteomes" id="UP000199343">
    <property type="component" value="Unassembled WGS sequence"/>
</dbReference>
<keyword evidence="2" id="KW-0808">Transferase</keyword>
<dbReference type="InterPro" id="IPR041698">
    <property type="entry name" value="Methyltransf_25"/>
</dbReference>
<name>A0A1C6VUR3_9ACTN</name>
<dbReference type="Pfam" id="PF13649">
    <property type="entry name" value="Methyltransf_25"/>
    <property type="match status" value="1"/>
</dbReference>
<dbReference type="GO" id="GO:0032259">
    <property type="term" value="P:methylation"/>
    <property type="evidence" value="ECO:0007669"/>
    <property type="project" value="UniProtKB-KW"/>
</dbReference>
<reference evidence="2 3" key="1">
    <citation type="submission" date="2016-06" db="EMBL/GenBank/DDBJ databases">
        <authorList>
            <person name="Kjaerup R.B."/>
            <person name="Dalgaard T.S."/>
            <person name="Juul-Madsen H.R."/>
        </authorList>
    </citation>
    <scope>NUCLEOTIDE SEQUENCE [LARGE SCALE GENOMIC DNA]</scope>
    <source>
        <strain evidence="2 3">DSM 43363</strain>
    </source>
</reference>
<keyword evidence="2" id="KW-0830">Ubiquinone</keyword>